<dbReference type="EMBL" id="FOUP01000009">
    <property type="protein sequence ID" value="SFO08758.1"/>
    <property type="molecule type" value="Genomic_DNA"/>
</dbReference>
<dbReference type="EMBL" id="RBXX01000002">
    <property type="protein sequence ID" value="RKT86748.1"/>
    <property type="molecule type" value="Genomic_DNA"/>
</dbReference>
<dbReference type="STRING" id="455193.SAMN05421805_10993"/>
<sequence length="209" mass="23451">MRVRPVTPELLAAELVDRIEALPRRWARIAVDGAPAADTGDFADALVEPLRTRGREVIRIRMADYLRPASLRLEHGHHDPDSYYANWYDLRGLTREVLDPLSDSGNGRVLPALWDAAADRSPRLPRVQLPDRAVAVVDGPLLLGAGLPFDFTVHLWLPEAALNRRTPDEDSWTLPAFHRYAEEVSPHHLADYVVRVDRPGRPAVVDSLE</sequence>
<dbReference type="RefSeq" id="WP_093155536.1">
    <property type="nucleotide sequence ID" value="NZ_FOUP01000009.1"/>
</dbReference>
<dbReference type="InterPro" id="IPR027417">
    <property type="entry name" value="P-loop_NTPase"/>
</dbReference>
<dbReference type="SUPFAM" id="SSF52540">
    <property type="entry name" value="P-loop containing nucleoside triphosphate hydrolases"/>
    <property type="match status" value="1"/>
</dbReference>
<dbReference type="Gene3D" id="3.40.50.300">
    <property type="entry name" value="P-loop containing nucleotide triphosphate hydrolases"/>
    <property type="match status" value="1"/>
</dbReference>
<accession>A0A1I5EAU8</accession>
<evidence type="ECO:0000313" key="4">
    <source>
        <dbReference type="Proteomes" id="UP000270697"/>
    </source>
</evidence>
<evidence type="ECO:0008006" key="5">
    <source>
        <dbReference type="Google" id="ProtNLM"/>
    </source>
</evidence>
<keyword evidence="4" id="KW-1185">Reference proteome</keyword>
<gene>
    <name evidence="1" type="ORF">ATL45_5127</name>
    <name evidence="2" type="ORF">SAMN05421805_10993</name>
</gene>
<dbReference type="AlphaFoldDB" id="A0A1I5EAU8"/>
<evidence type="ECO:0000313" key="2">
    <source>
        <dbReference type="EMBL" id="SFO08758.1"/>
    </source>
</evidence>
<reference evidence="2 3" key="1">
    <citation type="submission" date="2016-10" db="EMBL/GenBank/DDBJ databases">
        <authorList>
            <person name="de Groot N.N."/>
        </authorList>
    </citation>
    <scope>NUCLEOTIDE SEQUENCE [LARGE SCALE GENOMIC DNA]</scope>
    <source>
        <strain evidence="2 3">CPCC 201259</strain>
    </source>
</reference>
<dbReference type="Proteomes" id="UP000270697">
    <property type="component" value="Unassembled WGS sequence"/>
</dbReference>
<dbReference type="OrthoDB" id="5186671at2"/>
<evidence type="ECO:0000313" key="1">
    <source>
        <dbReference type="EMBL" id="RKT86748.1"/>
    </source>
</evidence>
<protein>
    <recommendedName>
        <fullName evidence="5">Uridine kinase</fullName>
    </recommendedName>
</protein>
<proteinExistence type="predicted"/>
<organism evidence="2 3">
    <name type="scientific">Saccharopolyspora antimicrobica</name>
    <dbReference type="NCBI Taxonomy" id="455193"/>
    <lineage>
        <taxon>Bacteria</taxon>
        <taxon>Bacillati</taxon>
        <taxon>Actinomycetota</taxon>
        <taxon>Actinomycetes</taxon>
        <taxon>Pseudonocardiales</taxon>
        <taxon>Pseudonocardiaceae</taxon>
        <taxon>Saccharopolyspora</taxon>
    </lineage>
</organism>
<evidence type="ECO:0000313" key="3">
    <source>
        <dbReference type="Proteomes" id="UP000199398"/>
    </source>
</evidence>
<name>A0A1I5EAU8_9PSEU</name>
<dbReference type="Proteomes" id="UP000199398">
    <property type="component" value="Unassembled WGS sequence"/>
</dbReference>
<reference evidence="1 4" key="2">
    <citation type="submission" date="2018-10" db="EMBL/GenBank/DDBJ databases">
        <title>Sequencing the genomes of 1000 actinobacteria strains.</title>
        <authorList>
            <person name="Klenk H.-P."/>
        </authorList>
    </citation>
    <scope>NUCLEOTIDE SEQUENCE [LARGE SCALE GENOMIC DNA]</scope>
    <source>
        <strain evidence="1 4">DSM 45119</strain>
    </source>
</reference>